<dbReference type="AlphaFoldDB" id="A0A1I6HV40"/>
<reference evidence="3" key="1">
    <citation type="submission" date="2016-10" db="EMBL/GenBank/DDBJ databases">
        <authorList>
            <person name="Varghese N."/>
            <person name="Submissions S."/>
        </authorList>
    </citation>
    <scope>NUCLEOTIDE SEQUENCE [LARGE SCALE GENOMIC DNA]</scope>
    <source>
        <strain evidence="3">DSM 26921</strain>
    </source>
</reference>
<feature type="domain" description="Peptidase M15C" evidence="1">
    <location>
        <begin position="207"/>
        <end position="270"/>
    </location>
</feature>
<dbReference type="Gene3D" id="1.10.101.10">
    <property type="entry name" value="PGBD-like superfamily/PGBD"/>
    <property type="match status" value="1"/>
</dbReference>
<proteinExistence type="predicted"/>
<evidence type="ECO:0000313" key="2">
    <source>
        <dbReference type="EMBL" id="SFR58070.1"/>
    </source>
</evidence>
<keyword evidence="2" id="KW-0121">Carboxypeptidase</keyword>
<name>A0A1I6HV40_9RHOB</name>
<sequence length="275" mass="31026">MDTAAIKLVQSKLKEMGHYTGRIDGDRGPKTHAAVKKGIPQIGGTPPAGWKSQSGKRQTIMFLQLYCHASDVNAGTVDGFWGPQTAWAADALEEKLQNGFIHAWRDVEPIEANPHQFPKQSQMTNFYGPHGEPGGRSPELVSVPCPWPLKIAWNKSQRRSGFKVHKKVADSLGEIVERVHDHYGLAEIERLGFDLFGGDYNPRKMRGGSSWSTHSWGIAIDFDPERNRLKWGRDRASFAHPDCADFWEIWERQGWTSLGRIKNFDWMHVQAARLG</sequence>
<accession>A0A1I6HV40</accession>
<dbReference type="SUPFAM" id="SSF55166">
    <property type="entry name" value="Hedgehog/DD-peptidase"/>
    <property type="match status" value="1"/>
</dbReference>
<dbReference type="OrthoDB" id="9799970at2"/>
<gene>
    <name evidence="2" type="ORF">SAMN04488002_3452</name>
</gene>
<evidence type="ECO:0000259" key="1">
    <source>
        <dbReference type="Pfam" id="PF13539"/>
    </source>
</evidence>
<dbReference type="RefSeq" id="WP_090219312.1">
    <property type="nucleotide sequence ID" value="NZ_FOYO01000001.1"/>
</dbReference>
<dbReference type="InterPro" id="IPR036366">
    <property type="entry name" value="PGBDSf"/>
</dbReference>
<keyword evidence="2" id="KW-0645">Protease</keyword>
<dbReference type="Proteomes" id="UP000199658">
    <property type="component" value="Unassembled WGS sequence"/>
</dbReference>
<keyword evidence="2" id="KW-0378">Hydrolase</keyword>
<dbReference type="EMBL" id="FOYO01000001">
    <property type="protein sequence ID" value="SFR58070.1"/>
    <property type="molecule type" value="Genomic_DNA"/>
</dbReference>
<protein>
    <submittedName>
        <fullName evidence="2">D-alanyl-D-alanine carboxypeptidase</fullName>
    </submittedName>
</protein>
<dbReference type="Pfam" id="PF13539">
    <property type="entry name" value="Peptidase_M15_4"/>
    <property type="match status" value="1"/>
</dbReference>
<dbReference type="InterPro" id="IPR009045">
    <property type="entry name" value="Zn_M74/Hedgehog-like"/>
</dbReference>
<evidence type="ECO:0000313" key="3">
    <source>
        <dbReference type="Proteomes" id="UP000199658"/>
    </source>
</evidence>
<organism evidence="2 3">
    <name type="scientific">Litoreibacter janthinus</name>
    <dbReference type="NCBI Taxonomy" id="670154"/>
    <lineage>
        <taxon>Bacteria</taxon>
        <taxon>Pseudomonadati</taxon>
        <taxon>Pseudomonadota</taxon>
        <taxon>Alphaproteobacteria</taxon>
        <taxon>Rhodobacterales</taxon>
        <taxon>Roseobacteraceae</taxon>
        <taxon>Litoreibacter</taxon>
    </lineage>
</organism>
<dbReference type="GO" id="GO:0004180">
    <property type="term" value="F:carboxypeptidase activity"/>
    <property type="evidence" value="ECO:0007669"/>
    <property type="project" value="UniProtKB-KW"/>
</dbReference>
<dbReference type="InterPro" id="IPR039561">
    <property type="entry name" value="Peptidase_M15C"/>
</dbReference>
<keyword evidence="3" id="KW-1185">Reference proteome</keyword>